<evidence type="ECO:0000313" key="1">
    <source>
        <dbReference type="EMBL" id="KAK6745265.1"/>
    </source>
</evidence>
<keyword evidence="2" id="KW-1185">Reference proteome</keyword>
<gene>
    <name evidence="1" type="primary">Necator_chrIII.g12546</name>
    <name evidence="1" type="ORF">RB195_011780</name>
</gene>
<protein>
    <submittedName>
        <fullName evidence="1">Uncharacterized protein</fullName>
    </submittedName>
</protein>
<reference evidence="1 2" key="1">
    <citation type="submission" date="2023-08" db="EMBL/GenBank/DDBJ databases">
        <title>A Necator americanus chromosomal reference genome.</title>
        <authorList>
            <person name="Ilik V."/>
            <person name="Petrzelkova K.J."/>
            <person name="Pardy F."/>
            <person name="Fuh T."/>
            <person name="Niatou-Singa F.S."/>
            <person name="Gouil Q."/>
            <person name="Baker L."/>
            <person name="Ritchie M.E."/>
            <person name="Jex A.R."/>
            <person name="Gazzola D."/>
            <person name="Li H."/>
            <person name="Toshio Fujiwara R."/>
            <person name="Zhan B."/>
            <person name="Aroian R.V."/>
            <person name="Pafco B."/>
            <person name="Schwarz E.M."/>
        </authorList>
    </citation>
    <scope>NUCLEOTIDE SEQUENCE [LARGE SCALE GENOMIC DNA]</scope>
    <source>
        <strain evidence="1 2">Aroian</strain>
        <tissue evidence="1">Whole animal</tissue>
    </source>
</reference>
<name>A0ABR1D406_NECAM</name>
<proteinExistence type="predicted"/>
<evidence type="ECO:0000313" key="2">
    <source>
        <dbReference type="Proteomes" id="UP001303046"/>
    </source>
</evidence>
<sequence length="114" mass="12600">MLLLMSLLQQEEITFNEILPLGGSQLHGLHPDHVEGDRALSGISSAFVLTFVAYERAFDRAATDALLSALADQRVERVIYTLLFLEAIGDNIVAVAPEGQRKFTDSFKQKRSVP</sequence>
<accession>A0ABR1D406</accession>
<dbReference type="EMBL" id="JAVFWL010000003">
    <property type="protein sequence ID" value="KAK6745265.1"/>
    <property type="molecule type" value="Genomic_DNA"/>
</dbReference>
<comment type="caution">
    <text evidence="1">The sequence shown here is derived from an EMBL/GenBank/DDBJ whole genome shotgun (WGS) entry which is preliminary data.</text>
</comment>
<organism evidence="1 2">
    <name type="scientific">Necator americanus</name>
    <name type="common">Human hookworm</name>
    <dbReference type="NCBI Taxonomy" id="51031"/>
    <lineage>
        <taxon>Eukaryota</taxon>
        <taxon>Metazoa</taxon>
        <taxon>Ecdysozoa</taxon>
        <taxon>Nematoda</taxon>
        <taxon>Chromadorea</taxon>
        <taxon>Rhabditida</taxon>
        <taxon>Rhabditina</taxon>
        <taxon>Rhabditomorpha</taxon>
        <taxon>Strongyloidea</taxon>
        <taxon>Ancylostomatidae</taxon>
        <taxon>Bunostominae</taxon>
        <taxon>Necator</taxon>
    </lineage>
</organism>
<dbReference type="Proteomes" id="UP001303046">
    <property type="component" value="Unassembled WGS sequence"/>
</dbReference>